<gene>
    <name evidence="3" type="ORF">COU08_01600</name>
</gene>
<organism evidence="3 4">
    <name type="scientific">Candidatus Harrisonbacteria bacterium CG10_big_fil_rev_8_21_14_0_10_42_17</name>
    <dbReference type="NCBI Taxonomy" id="1974584"/>
    <lineage>
        <taxon>Bacteria</taxon>
        <taxon>Candidatus Harrisoniibacteriota</taxon>
    </lineage>
</organism>
<evidence type="ECO:0000256" key="1">
    <source>
        <dbReference type="SAM" id="Phobius"/>
    </source>
</evidence>
<dbReference type="Pfam" id="PF00085">
    <property type="entry name" value="Thioredoxin"/>
    <property type="match status" value="1"/>
</dbReference>
<sequence length="213" mass="23686">MNNIKAQKGSVSIIIIALIVIGLIAGGVYLSKQSKEPAENEEEGNIVMEKDANTMEHDDAIMEKEGGVMEEKESDAILKVSSETEGEKVSFSGRVLAGTNAPFLEFNKADYDKALATDKLVVLYFYANWCPICKAEIPKAEAAFKSIQSNNVVGFRVNFNDNETDDNEKQLAREFGVPYQHTKVFVKNGKRVLKSPEEWETSTYLSKINEFSS</sequence>
<accession>A0A2M6WIP5</accession>
<evidence type="ECO:0000313" key="3">
    <source>
        <dbReference type="EMBL" id="PIT92671.1"/>
    </source>
</evidence>
<dbReference type="InterPro" id="IPR036249">
    <property type="entry name" value="Thioredoxin-like_sf"/>
</dbReference>
<dbReference type="SUPFAM" id="SSF52833">
    <property type="entry name" value="Thioredoxin-like"/>
    <property type="match status" value="1"/>
</dbReference>
<dbReference type="InterPro" id="IPR013766">
    <property type="entry name" value="Thioredoxin_domain"/>
</dbReference>
<dbReference type="PROSITE" id="PS51352">
    <property type="entry name" value="THIOREDOXIN_2"/>
    <property type="match status" value="1"/>
</dbReference>
<dbReference type="AlphaFoldDB" id="A0A2M6WIP5"/>
<keyword evidence="1" id="KW-0472">Membrane</keyword>
<dbReference type="Gene3D" id="3.40.30.10">
    <property type="entry name" value="Glutaredoxin"/>
    <property type="match status" value="1"/>
</dbReference>
<name>A0A2M6WIP5_9BACT</name>
<comment type="caution">
    <text evidence="3">The sequence shown here is derived from an EMBL/GenBank/DDBJ whole genome shotgun (WGS) entry which is preliminary data.</text>
</comment>
<reference evidence="4" key="1">
    <citation type="submission" date="2017-09" db="EMBL/GenBank/DDBJ databases">
        <title>Depth-based differentiation of microbial function through sediment-hosted aquifers and enrichment of novel symbionts in the deep terrestrial subsurface.</title>
        <authorList>
            <person name="Probst A.J."/>
            <person name="Ladd B."/>
            <person name="Jarett J.K."/>
            <person name="Geller-Mcgrath D.E."/>
            <person name="Sieber C.M.K."/>
            <person name="Emerson J.B."/>
            <person name="Anantharaman K."/>
            <person name="Thomas B.C."/>
            <person name="Malmstrom R."/>
            <person name="Stieglmeier M."/>
            <person name="Klingl A."/>
            <person name="Woyke T."/>
            <person name="Ryan C.M."/>
            <person name="Banfield J.F."/>
        </authorList>
    </citation>
    <scope>NUCLEOTIDE SEQUENCE [LARGE SCALE GENOMIC DNA]</scope>
</reference>
<evidence type="ECO:0000313" key="4">
    <source>
        <dbReference type="Proteomes" id="UP000228635"/>
    </source>
</evidence>
<dbReference type="Proteomes" id="UP000228635">
    <property type="component" value="Unassembled WGS sequence"/>
</dbReference>
<proteinExistence type="predicted"/>
<feature type="domain" description="Thioredoxin" evidence="2">
    <location>
        <begin position="95"/>
        <end position="213"/>
    </location>
</feature>
<keyword evidence="1" id="KW-0812">Transmembrane</keyword>
<evidence type="ECO:0000259" key="2">
    <source>
        <dbReference type="PROSITE" id="PS51352"/>
    </source>
</evidence>
<protein>
    <recommendedName>
        <fullName evidence="2">Thioredoxin domain-containing protein</fullName>
    </recommendedName>
</protein>
<dbReference type="CDD" id="cd02947">
    <property type="entry name" value="TRX_family"/>
    <property type="match status" value="1"/>
</dbReference>
<keyword evidence="1" id="KW-1133">Transmembrane helix</keyword>
<feature type="transmembrane region" description="Helical" evidence="1">
    <location>
        <begin position="12"/>
        <end position="30"/>
    </location>
</feature>
<dbReference type="EMBL" id="PFBA01000013">
    <property type="protein sequence ID" value="PIT92671.1"/>
    <property type="molecule type" value="Genomic_DNA"/>
</dbReference>